<keyword evidence="2" id="KW-0067">ATP-binding</keyword>
<dbReference type="PANTHER" id="PTHR27001:SF931">
    <property type="entry name" value="OS11G0664100 PROTEIN"/>
    <property type="match status" value="1"/>
</dbReference>
<dbReference type="PROSITE" id="PS00109">
    <property type="entry name" value="PROTEIN_KINASE_TYR"/>
    <property type="match status" value="1"/>
</dbReference>
<dbReference type="PROSITE" id="PS50011">
    <property type="entry name" value="PROTEIN_KINASE_DOM"/>
    <property type="match status" value="1"/>
</dbReference>
<reference evidence="4" key="1">
    <citation type="submission" date="2022-08" db="EMBL/GenBank/DDBJ databases">
        <authorList>
            <consortium name="DOE Joint Genome Institute"/>
            <person name="Min B."/>
            <person name="Riley R."/>
            <person name="Sierra-Patev S."/>
            <person name="Naranjo-Ortiz M."/>
            <person name="Looney B."/>
            <person name="Konkel Z."/>
            <person name="Slot J.C."/>
            <person name="Sakamoto Y."/>
            <person name="Steenwyk J.L."/>
            <person name="Rokas A."/>
            <person name="Carro J."/>
            <person name="Camarero S."/>
            <person name="Ferreira P."/>
            <person name="Molpeceres G."/>
            <person name="Ruiz-Duenas F.J."/>
            <person name="Serrano A."/>
            <person name="Henrissat B."/>
            <person name="Drula E."/>
            <person name="Hughes K.W."/>
            <person name="Mata J.L."/>
            <person name="Ishikawa N.K."/>
            <person name="Vargas-Isla R."/>
            <person name="Ushijima S."/>
            <person name="Smith C.A."/>
            <person name="Ahrendt S."/>
            <person name="Andreopoulos W."/>
            <person name="He G."/>
            <person name="Labutti K."/>
            <person name="Lipzen A."/>
            <person name="Ng V."/>
            <person name="Sandor L."/>
            <person name="Barry K."/>
            <person name="Martinez A.T."/>
            <person name="Xiao Y."/>
            <person name="Gibbons J.G."/>
            <person name="Terashima K."/>
            <person name="Hibbett D.S."/>
            <person name="Grigoriev I.V."/>
        </authorList>
    </citation>
    <scope>NUCLEOTIDE SEQUENCE</scope>
    <source>
        <strain evidence="4">Sp2 HRB7682 ss15</strain>
    </source>
</reference>
<protein>
    <submittedName>
        <fullName evidence="4">Kinase-like domain-containing protein</fullName>
    </submittedName>
</protein>
<keyword evidence="4" id="KW-0808">Transferase</keyword>
<dbReference type="EMBL" id="JANVFS010000006">
    <property type="protein sequence ID" value="KAJ4491306.1"/>
    <property type="molecule type" value="Genomic_DNA"/>
</dbReference>
<dbReference type="InterPro" id="IPR011009">
    <property type="entry name" value="Kinase-like_dom_sf"/>
</dbReference>
<evidence type="ECO:0000313" key="4">
    <source>
        <dbReference type="EMBL" id="KAJ4491306.1"/>
    </source>
</evidence>
<dbReference type="GO" id="GO:0005886">
    <property type="term" value="C:plasma membrane"/>
    <property type="evidence" value="ECO:0007669"/>
    <property type="project" value="TreeGrafter"/>
</dbReference>
<dbReference type="Gene3D" id="1.10.510.10">
    <property type="entry name" value="Transferase(Phosphotransferase) domain 1"/>
    <property type="match status" value="1"/>
</dbReference>
<evidence type="ECO:0000256" key="2">
    <source>
        <dbReference type="ARBA" id="ARBA00022840"/>
    </source>
</evidence>
<dbReference type="GO" id="GO:0005524">
    <property type="term" value="F:ATP binding"/>
    <property type="evidence" value="ECO:0007669"/>
    <property type="project" value="UniProtKB-KW"/>
</dbReference>
<evidence type="ECO:0000313" key="5">
    <source>
        <dbReference type="Proteomes" id="UP001150238"/>
    </source>
</evidence>
<comment type="caution">
    <text evidence="4">The sequence shown here is derived from an EMBL/GenBank/DDBJ whole genome shotgun (WGS) entry which is preliminary data.</text>
</comment>
<dbReference type="AlphaFoldDB" id="A0A9W9DXM3"/>
<evidence type="ECO:0000256" key="1">
    <source>
        <dbReference type="ARBA" id="ARBA00022741"/>
    </source>
</evidence>
<sequence>MLASDEIFRRNWERIREVDFDLKSKTNLYHAIIDLSGQPSYDEIWYKKDGGELYVKIHDVPGTLSGDILRLLAPLPSLTTHSEIKGNSIQSIPNTPLVDVQDFEFPDQDTSTVVLELPITTFNEAIHFAKTSRCLSEVPNLLRAKGGPHIVELLGRTEDGLLVFPRYLDSRASSVLKGADLSIAWLRRVLLQLAEALVFLHGQGIIHRDVAYRNVLISKDLQDVYLCDLEGAIGSDICPEIIAAGQVPPTQRPYTDKSDVYMFGITLTDFILGNSTMNRWCYTSHWVPPAPFDVIAQACLKTAPYERPSMMEIRAMLEAIPVST</sequence>
<dbReference type="SUPFAM" id="SSF56112">
    <property type="entry name" value="Protein kinase-like (PK-like)"/>
    <property type="match status" value="1"/>
</dbReference>
<feature type="domain" description="Protein kinase" evidence="3">
    <location>
        <begin position="30"/>
        <end position="324"/>
    </location>
</feature>
<accession>A0A9W9DXM3</accession>
<dbReference type="PANTHER" id="PTHR27001">
    <property type="entry name" value="OS01G0253100 PROTEIN"/>
    <property type="match status" value="1"/>
</dbReference>
<dbReference type="Proteomes" id="UP001150238">
    <property type="component" value="Unassembled WGS sequence"/>
</dbReference>
<dbReference type="InterPro" id="IPR000719">
    <property type="entry name" value="Prot_kinase_dom"/>
</dbReference>
<keyword evidence="1" id="KW-0547">Nucleotide-binding</keyword>
<dbReference type="SMART" id="SM00219">
    <property type="entry name" value="TyrKc"/>
    <property type="match status" value="1"/>
</dbReference>
<dbReference type="Pfam" id="PF00069">
    <property type="entry name" value="Pkinase"/>
    <property type="match status" value="1"/>
</dbReference>
<proteinExistence type="predicted"/>
<keyword evidence="4" id="KW-0418">Kinase</keyword>
<organism evidence="4 5">
    <name type="scientific">Lentinula lateritia</name>
    <dbReference type="NCBI Taxonomy" id="40482"/>
    <lineage>
        <taxon>Eukaryota</taxon>
        <taxon>Fungi</taxon>
        <taxon>Dikarya</taxon>
        <taxon>Basidiomycota</taxon>
        <taxon>Agaricomycotina</taxon>
        <taxon>Agaricomycetes</taxon>
        <taxon>Agaricomycetidae</taxon>
        <taxon>Agaricales</taxon>
        <taxon>Marasmiineae</taxon>
        <taxon>Omphalotaceae</taxon>
        <taxon>Lentinula</taxon>
    </lineage>
</organism>
<gene>
    <name evidence="4" type="ORF">C8J55DRAFT_556893</name>
</gene>
<name>A0A9W9DXM3_9AGAR</name>
<dbReference type="InterPro" id="IPR020635">
    <property type="entry name" value="Tyr_kinase_cat_dom"/>
</dbReference>
<dbReference type="InterPro" id="IPR008266">
    <property type="entry name" value="Tyr_kinase_AS"/>
</dbReference>
<reference evidence="4" key="2">
    <citation type="journal article" date="2023" name="Proc. Natl. Acad. Sci. U.S.A.">
        <title>A global phylogenomic analysis of the shiitake genus Lentinula.</title>
        <authorList>
            <person name="Sierra-Patev S."/>
            <person name="Min B."/>
            <person name="Naranjo-Ortiz M."/>
            <person name="Looney B."/>
            <person name="Konkel Z."/>
            <person name="Slot J.C."/>
            <person name="Sakamoto Y."/>
            <person name="Steenwyk J.L."/>
            <person name="Rokas A."/>
            <person name="Carro J."/>
            <person name="Camarero S."/>
            <person name="Ferreira P."/>
            <person name="Molpeceres G."/>
            <person name="Ruiz-Duenas F.J."/>
            <person name="Serrano A."/>
            <person name="Henrissat B."/>
            <person name="Drula E."/>
            <person name="Hughes K.W."/>
            <person name="Mata J.L."/>
            <person name="Ishikawa N.K."/>
            <person name="Vargas-Isla R."/>
            <person name="Ushijima S."/>
            <person name="Smith C.A."/>
            <person name="Donoghue J."/>
            <person name="Ahrendt S."/>
            <person name="Andreopoulos W."/>
            <person name="He G."/>
            <person name="LaButti K."/>
            <person name="Lipzen A."/>
            <person name="Ng V."/>
            <person name="Riley R."/>
            <person name="Sandor L."/>
            <person name="Barry K."/>
            <person name="Martinez A.T."/>
            <person name="Xiao Y."/>
            <person name="Gibbons J.G."/>
            <person name="Terashima K."/>
            <person name="Grigoriev I.V."/>
            <person name="Hibbett D."/>
        </authorList>
    </citation>
    <scope>NUCLEOTIDE SEQUENCE</scope>
    <source>
        <strain evidence="4">Sp2 HRB7682 ss15</strain>
    </source>
</reference>
<dbReference type="GO" id="GO:0004713">
    <property type="term" value="F:protein tyrosine kinase activity"/>
    <property type="evidence" value="ECO:0007669"/>
    <property type="project" value="InterPro"/>
</dbReference>
<evidence type="ECO:0000259" key="3">
    <source>
        <dbReference type="PROSITE" id="PS50011"/>
    </source>
</evidence>